<dbReference type="InterPro" id="IPR011993">
    <property type="entry name" value="PH-like_dom_sf"/>
</dbReference>
<dbReference type="Pfam" id="PF02138">
    <property type="entry name" value="Beach"/>
    <property type="match status" value="1"/>
</dbReference>
<keyword evidence="2" id="KW-0472">Membrane</keyword>
<feature type="non-terminal residue" evidence="5">
    <location>
        <position position="1"/>
    </location>
</feature>
<dbReference type="SUPFAM" id="SSF81837">
    <property type="entry name" value="BEACH domain"/>
    <property type="match status" value="1"/>
</dbReference>
<organism evidence="5 6">
    <name type="scientific">Rotaria socialis</name>
    <dbReference type="NCBI Taxonomy" id="392032"/>
    <lineage>
        <taxon>Eukaryota</taxon>
        <taxon>Metazoa</taxon>
        <taxon>Spiralia</taxon>
        <taxon>Gnathifera</taxon>
        <taxon>Rotifera</taxon>
        <taxon>Eurotatoria</taxon>
        <taxon>Bdelloidea</taxon>
        <taxon>Philodinida</taxon>
        <taxon>Philodinidae</taxon>
        <taxon>Rotaria</taxon>
    </lineage>
</organism>
<dbReference type="GO" id="GO:0019901">
    <property type="term" value="F:protein kinase binding"/>
    <property type="evidence" value="ECO:0007669"/>
    <property type="project" value="TreeGrafter"/>
</dbReference>
<dbReference type="GO" id="GO:0005829">
    <property type="term" value="C:cytosol"/>
    <property type="evidence" value="ECO:0007669"/>
    <property type="project" value="TreeGrafter"/>
</dbReference>
<evidence type="ECO:0000256" key="2">
    <source>
        <dbReference type="ARBA" id="ARBA00023136"/>
    </source>
</evidence>
<dbReference type="SMART" id="SM01026">
    <property type="entry name" value="Beach"/>
    <property type="match status" value="1"/>
</dbReference>
<dbReference type="Gene3D" id="2.30.29.30">
    <property type="entry name" value="Pleckstrin-homology domain (PH domain)/Phosphotyrosine-binding domain (PTB)"/>
    <property type="match status" value="1"/>
</dbReference>
<evidence type="ECO:0000256" key="1">
    <source>
        <dbReference type="ARBA" id="ARBA00004370"/>
    </source>
</evidence>
<dbReference type="InterPro" id="IPR000409">
    <property type="entry name" value="BEACH_dom"/>
</dbReference>
<comment type="subcellular location">
    <subcellularLocation>
        <location evidence="1">Membrane</location>
    </subcellularLocation>
</comment>
<comment type="caution">
    <text evidence="5">The sequence shown here is derived from an EMBL/GenBank/DDBJ whole genome shotgun (WGS) entry which is preliminary data.</text>
</comment>
<dbReference type="GO" id="GO:0008104">
    <property type="term" value="P:intracellular protein localization"/>
    <property type="evidence" value="ECO:0007669"/>
    <property type="project" value="TreeGrafter"/>
</dbReference>
<accession>A0A821WRC3</accession>
<protein>
    <recommendedName>
        <fullName evidence="7">Neurobeachin</fullName>
    </recommendedName>
</protein>
<evidence type="ECO:0008006" key="7">
    <source>
        <dbReference type="Google" id="ProtNLM"/>
    </source>
</evidence>
<dbReference type="PANTHER" id="PTHR13743:SF162">
    <property type="entry name" value="NEUROBEACHIN"/>
    <property type="match status" value="1"/>
</dbReference>
<dbReference type="InterPro" id="IPR023362">
    <property type="entry name" value="PH-BEACH_dom"/>
</dbReference>
<dbReference type="SUPFAM" id="SSF50729">
    <property type="entry name" value="PH domain-like"/>
    <property type="match status" value="1"/>
</dbReference>
<evidence type="ECO:0000259" key="3">
    <source>
        <dbReference type="PROSITE" id="PS50197"/>
    </source>
</evidence>
<dbReference type="Proteomes" id="UP000663848">
    <property type="component" value="Unassembled WGS sequence"/>
</dbReference>
<dbReference type="PROSITE" id="PS51783">
    <property type="entry name" value="PH_BEACH"/>
    <property type="match status" value="1"/>
</dbReference>
<dbReference type="InterPro" id="IPR010508">
    <property type="entry name" value="NBEA-like_DUF1088"/>
</dbReference>
<proteinExistence type="predicted"/>
<name>A0A821WRC3_9BILA</name>
<dbReference type="PROSITE" id="PS50197">
    <property type="entry name" value="BEACH"/>
    <property type="match status" value="1"/>
</dbReference>
<dbReference type="PANTHER" id="PTHR13743">
    <property type="entry name" value="BEIGE/BEACH-RELATED"/>
    <property type="match status" value="1"/>
</dbReference>
<feature type="domain" description="BEACH-type PH" evidence="4">
    <location>
        <begin position="307"/>
        <end position="415"/>
    </location>
</feature>
<feature type="domain" description="BEACH" evidence="3">
    <location>
        <begin position="434"/>
        <end position="521"/>
    </location>
</feature>
<evidence type="ECO:0000259" key="4">
    <source>
        <dbReference type="PROSITE" id="PS51783"/>
    </source>
</evidence>
<dbReference type="InterPro" id="IPR036372">
    <property type="entry name" value="BEACH_dom_sf"/>
</dbReference>
<dbReference type="Pfam" id="PF14844">
    <property type="entry name" value="PH_BEACH"/>
    <property type="match status" value="1"/>
</dbReference>
<reference evidence="5" key="1">
    <citation type="submission" date="2021-02" db="EMBL/GenBank/DDBJ databases">
        <authorList>
            <person name="Nowell W R."/>
        </authorList>
    </citation>
    <scope>NUCLEOTIDE SEQUENCE</scope>
</reference>
<evidence type="ECO:0000313" key="5">
    <source>
        <dbReference type="EMBL" id="CAF4931063.1"/>
    </source>
</evidence>
<dbReference type="GO" id="GO:0016020">
    <property type="term" value="C:membrane"/>
    <property type="evidence" value="ECO:0007669"/>
    <property type="project" value="UniProtKB-SubCell"/>
</dbReference>
<dbReference type="Gene3D" id="1.10.1540.10">
    <property type="entry name" value="BEACH domain"/>
    <property type="match status" value="1"/>
</dbReference>
<gene>
    <name evidence="5" type="ORF">QYT958_LOCUS32026</name>
</gene>
<evidence type="ECO:0000313" key="6">
    <source>
        <dbReference type="Proteomes" id="UP000663848"/>
    </source>
</evidence>
<dbReference type="EMBL" id="CAJOBR010020602">
    <property type="protein sequence ID" value="CAF4931063.1"/>
    <property type="molecule type" value="Genomic_DNA"/>
</dbReference>
<sequence length="521" mass="59682">SIASIPTSNQPAISKTELPESKLPEYPKANFNSNAAASSASSSMNITEKLERALSNIAPFLRDIFTEFSHILTKTLVGSHGQELLPNGLHALKHSASVVELVMLLCSQEWQNSLQKHAGLAFIELVNEGRLLAHASKDHVVKVANEAEFILNRMRADDIRKASEFEQLSAQTTVERKGEEQLCEHFITAARQRHQAIASRLQEKYLAMMINDKTAYLNSSRPFWKLDPWEDDLRRRRRLVRNLHGTIHSEATQKSSFNGTNDDLITGVIQEENLLKQLKQQKVQNFNQTTADEEDMLQVDEKDLDHDFSGPIRFSTECSLICGTAVVHGALALTHNAMLFDADEYDDSFSKFDAKMFPYIDNLHGKWHFTEIRAIFSRRYLLQEKALEIFVSNRTSVMFAFNDRSVVKKVVNFLPRVGVGGRYGLPQQRRTALASPKQLFRSANMTQRWQRREISNFEYLIYLNTISGRTYQDLNQYPIFPWIIADYESEKLDLNSPTTYRDLSKVIKILFFPCKTRLNII</sequence>
<dbReference type="AlphaFoldDB" id="A0A821WRC3"/>
<dbReference type="Pfam" id="PF06469">
    <property type="entry name" value="DUF1088"/>
    <property type="match status" value="1"/>
</dbReference>
<dbReference type="InterPro" id="IPR050865">
    <property type="entry name" value="BEACH_Domain"/>
</dbReference>
<dbReference type="CDD" id="cd01201">
    <property type="entry name" value="PH_BEACH"/>
    <property type="match status" value="1"/>
</dbReference>